<protein>
    <submittedName>
        <fullName evidence="1">Uncharacterized protein</fullName>
    </submittedName>
</protein>
<dbReference type="Proteomes" id="UP001155882">
    <property type="component" value="Unassembled WGS sequence"/>
</dbReference>
<sequence>MKARNILDAIRCAGCWLFMSYQQPYNKEWSRYLNYLIDNREFKDENRHTISFDDDGVKITVWISNKFYSYGHQYLSLGDAGDIYEFRPSFRTMIKLSNLIDGREQKRRDAFVSELAKNVKR</sequence>
<proteinExistence type="predicted"/>
<comment type="caution">
    <text evidence="1">The sequence shown here is derived from an EMBL/GenBank/DDBJ whole genome shotgun (WGS) entry which is preliminary data.</text>
</comment>
<gene>
    <name evidence="1" type="ORF">KYI77_21305</name>
</gene>
<dbReference type="RefSeq" id="WP_165881041.1">
    <property type="nucleotide sequence ID" value="NZ_JAAOIA010000064.1"/>
</dbReference>
<name>A0AAE2ZI69_PRORE</name>
<evidence type="ECO:0000313" key="2">
    <source>
        <dbReference type="Proteomes" id="UP001155882"/>
    </source>
</evidence>
<dbReference type="EMBL" id="JAHWLI010000134">
    <property type="protein sequence ID" value="MBW3118974.1"/>
    <property type="molecule type" value="Genomic_DNA"/>
</dbReference>
<evidence type="ECO:0000313" key="1">
    <source>
        <dbReference type="EMBL" id="MBW3118974.1"/>
    </source>
</evidence>
<organism evidence="1 2">
    <name type="scientific">Providencia rettgeri</name>
    <dbReference type="NCBI Taxonomy" id="587"/>
    <lineage>
        <taxon>Bacteria</taxon>
        <taxon>Pseudomonadati</taxon>
        <taxon>Pseudomonadota</taxon>
        <taxon>Gammaproteobacteria</taxon>
        <taxon>Enterobacterales</taxon>
        <taxon>Morganellaceae</taxon>
        <taxon>Providencia</taxon>
    </lineage>
</organism>
<reference evidence="1" key="1">
    <citation type="submission" date="2021-07" db="EMBL/GenBank/DDBJ databases">
        <authorList>
            <person name="Stanton E."/>
        </authorList>
    </citation>
    <scope>NUCLEOTIDE SEQUENCE</scope>
    <source>
        <strain evidence="1">2021EL-01139</strain>
    </source>
</reference>
<dbReference type="AlphaFoldDB" id="A0AAE2ZI69"/>
<accession>A0AAE2ZI69</accession>